<evidence type="ECO:0000313" key="11">
    <source>
        <dbReference type="EMBL" id="MFD2617765.1"/>
    </source>
</evidence>
<comment type="caution">
    <text evidence="11">The sequence shown here is derived from an EMBL/GenBank/DDBJ whole genome shotgun (WGS) entry which is preliminary data.</text>
</comment>
<comment type="similarity">
    <text evidence="1">Belongs to the sigma-54 factor family.</text>
</comment>
<dbReference type="InterPro" id="IPR038709">
    <property type="entry name" value="RpoN_core-bd_sf"/>
</dbReference>
<dbReference type="InterPro" id="IPR007046">
    <property type="entry name" value="RNA_pol_sigma_54_core-bd"/>
</dbReference>
<dbReference type="Pfam" id="PF00309">
    <property type="entry name" value="Sigma54_AID"/>
    <property type="match status" value="1"/>
</dbReference>
<dbReference type="Gene3D" id="1.10.10.60">
    <property type="entry name" value="Homeodomain-like"/>
    <property type="match status" value="1"/>
</dbReference>
<dbReference type="PANTHER" id="PTHR32248:SF4">
    <property type="entry name" value="RNA POLYMERASE SIGMA-54 FACTOR"/>
    <property type="match status" value="1"/>
</dbReference>
<keyword evidence="3" id="KW-0808">Transferase</keyword>
<keyword evidence="8" id="KW-0804">Transcription</keyword>
<evidence type="ECO:0000259" key="9">
    <source>
        <dbReference type="Pfam" id="PF04552"/>
    </source>
</evidence>
<evidence type="ECO:0000256" key="5">
    <source>
        <dbReference type="ARBA" id="ARBA00023015"/>
    </source>
</evidence>
<dbReference type="EMBL" id="JBHUMR010000014">
    <property type="protein sequence ID" value="MFD2617765.1"/>
    <property type="molecule type" value="Genomic_DNA"/>
</dbReference>
<keyword evidence="7" id="KW-0238">DNA-binding</keyword>
<gene>
    <name evidence="11" type="primary">rpoN</name>
    <name evidence="11" type="ORF">ACFSTF_10655</name>
</gene>
<evidence type="ECO:0000256" key="8">
    <source>
        <dbReference type="ARBA" id="ARBA00023163"/>
    </source>
</evidence>
<evidence type="ECO:0000313" key="12">
    <source>
        <dbReference type="Proteomes" id="UP001597458"/>
    </source>
</evidence>
<evidence type="ECO:0000256" key="7">
    <source>
        <dbReference type="ARBA" id="ARBA00023125"/>
    </source>
</evidence>
<keyword evidence="6" id="KW-0731">Sigma factor</keyword>
<sequence length="441" mass="49749">MGMNLSQVQSLKLKLTPAVYQAISLLQYNSQDLTKLIHEQAEINPFLSIRDWSSSSSTYREGGTNHVTSTTDVIEQTIANGSSFREELRSQIQVMSLSPEIQNRCFLVIDSLSDNGYFEEDMLTLSNALRAPIKQLENALSIVRTLDPPGIGAKSLKDCLSLQLQRKTNHSRFAIDIVTHYIDCFITGEWVRAKEALGISDEELHDALKDIRALNPTPIVSGLGSGDASRYIIPDIYITKEGDELKINDEMGQIPNVSIDSRYVDELRGLTDPETNHFLKEKLKEAEWLLMGITKRKQTLIKLTELCVNHQRSFFESGKWESIQPLTMKKIAEQLEVHESTISRAVSNKYIQAPFGIISYRSLFSKGLSSSDGEVSVFYIKSLIQKIITNEDKSKPLSDQKIVEALNDKGITLSRRVVSKYRTECGYLAASKRKIIKKKHE</sequence>
<reference evidence="12" key="1">
    <citation type="journal article" date="2019" name="Int. J. Syst. Evol. Microbiol.">
        <title>The Global Catalogue of Microorganisms (GCM) 10K type strain sequencing project: providing services to taxonomists for standard genome sequencing and annotation.</title>
        <authorList>
            <consortium name="The Broad Institute Genomics Platform"/>
            <consortium name="The Broad Institute Genome Sequencing Center for Infectious Disease"/>
            <person name="Wu L."/>
            <person name="Ma J."/>
        </authorList>
    </citation>
    <scope>NUCLEOTIDE SEQUENCE [LARGE SCALE GENOMIC DNA]</scope>
    <source>
        <strain evidence="12">TISTR 2241</strain>
    </source>
</reference>
<keyword evidence="4" id="KW-0548">Nucleotidyltransferase</keyword>
<dbReference type="InterPro" id="IPR000394">
    <property type="entry name" value="RNA_pol_sigma_54"/>
</dbReference>
<keyword evidence="12" id="KW-1185">Reference proteome</keyword>
<evidence type="ECO:0000256" key="6">
    <source>
        <dbReference type="ARBA" id="ARBA00023082"/>
    </source>
</evidence>
<keyword evidence="5" id="KW-0805">Transcription regulation</keyword>
<dbReference type="Proteomes" id="UP001597458">
    <property type="component" value="Unassembled WGS sequence"/>
</dbReference>
<dbReference type="PIRSF" id="PIRSF000774">
    <property type="entry name" value="RpoN"/>
    <property type="match status" value="1"/>
</dbReference>
<organism evidence="11 12">
    <name type="scientific">Terrilactibacillus laevilacticus</name>
    <dbReference type="NCBI Taxonomy" id="1380157"/>
    <lineage>
        <taxon>Bacteria</taxon>
        <taxon>Bacillati</taxon>
        <taxon>Bacillota</taxon>
        <taxon>Bacilli</taxon>
        <taxon>Bacillales</taxon>
        <taxon>Bacillaceae</taxon>
        <taxon>Terrilactibacillus</taxon>
    </lineage>
</organism>
<protein>
    <submittedName>
        <fullName evidence="11">RNA polymerase factor sigma-54</fullName>
    </submittedName>
</protein>
<keyword evidence="2" id="KW-0240">DNA-directed RNA polymerase</keyword>
<proteinExistence type="inferred from homology"/>
<dbReference type="PRINTS" id="PR00045">
    <property type="entry name" value="SIGMA54FCT"/>
</dbReference>
<name>A0ABW5PS79_9BACI</name>
<dbReference type="Gene3D" id="1.10.10.1330">
    <property type="entry name" value="RNA polymerase sigma-54 factor, core-binding domain"/>
    <property type="match status" value="1"/>
</dbReference>
<evidence type="ECO:0000256" key="4">
    <source>
        <dbReference type="ARBA" id="ARBA00022695"/>
    </source>
</evidence>
<dbReference type="Pfam" id="PF04552">
    <property type="entry name" value="Sigma54_DBD"/>
    <property type="match status" value="1"/>
</dbReference>
<accession>A0ABW5PS79</accession>
<dbReference type="PROSITE" id="PS50044">
    <property type="entry name" value="SIGMA54_3"/>
    <property type="match status" value="1"/>
</dbReference>
<dbReference type="NCBIfam" id="TIGR02395">
    <property type="entry name" value="rpoN_sigma"/>
    <property type="match status" value="1"/>
</dbReference>
<dbReference type="RefSeq" id="WP_141190255.1">
    <property type="nucleotide sequence ID" value="NZ_JBHUMR010000014.1"/>
</dbReference>
<dbReference type="PROSITE" id="PS00717">
    <property type="entry name" value="SIGMA54_1"/>
    <property type="match status" value="1"/>
</dbReference>
<feature type="domain" description="RNA polymerase sigma factor 54 core-binding" evidence="10">
    <location>
        <begin position="74"/>
        <end position="263"/>
    </location>
</feature>
<dbReference type="InterPro" id="IPR007634">
    <property type="entry name" value="RNA_pol_sigma_54_DNA-bd"/>
</dbReference>
<dbReference type="Pfam" id="PF04963">
    <property type="entry name" value="Sigma54_CBD"/>
    <property type="match status" value="1"/>
</dbReference>
<feature type="domain" description="RNA polymerase sigma factor 54 DNA-binding" evidence="9">
    <location>
        <begin position="277"/>
        <end position="434"/>
    </location>
</feature>
<dbReference type="PANTHER" id="PTHR32248">
    <property type="entry name" value="RNA POLYMERASE SIGMA-54 FACTOR"/>
    <property type="match status" value="1"/>
</dbReference>
<evidence type="ECO:0000256" key="1">
    <source>
        <dbReference type="ARBA" id="ARBA00008798"/>
    </source>
</evidence>
<evidence type="ECO:0000256" key="3">
    <source>
        <dbReference type="ARBA" id="ARBA00022679"/>
    </source>
</evidence>
<evidence type="ECO:0000256" key="2">
    <source>
        <dbReference type="ARBA" id="ARBA00022478"/>
    </source>
</evidence>
<evidence type="ECO:0000259" key="10">
    <source>
        <dbReference type="Pfam" id="PF04963"/>
    </source>
</evidence>